<name>A0A8J5VJ61_ZIZPA</name>
<dbReference type="InterPro" id="IPR015495">
    <property type="entry name" value="Myb_TF_plants"/>
</dbReference>
<sequence>MASRPSRLVVSEHSPRNDTPASSLHPSPPAARLAADEGTTSLTSLLLISRSRKKAAFSEEEDDLLLKLHALLGNRWSLIAGRIPGRTEKEVKNQWNSKLKRMATDHHPPENNRAETTTSLEHRRRLRSEARGDQRGAKHPRLYSPSSSSPKGGASASANGDDCCPVPDASSCNRSDHRITVPELNLDLTLSTPCIYSEKNTR</sequence>
<feature type="compositionally biased region" description="Low complexity" evidence="4">
    <location>
        <begin position="20"/>
        <end position="36"/>
    </location>
</feature>
<dbReference type="PANTHER" id="PTHR47998:SF73">
    <property type="entry name" value="OS01G0127450 PROTEIN"/>
    <property type="match status" value="1"/>
</dbReference>
<evidence type="ECO:0000259" key="6">
    <source>
        <dbReference type="PROSITE" id="PS51294"/>
    </source>
</evidence>
<organism evidence="7 8">
    <name type="scientific">Zizania palustris</name>
    <name type="common">Northern wild rice</name>
    <dbReference type="NCBI Taxonomy" id="103762"/>
    <lineage>
        <taxon>Eukaryota</taxon>
        <taxon>Viridiplantae</taxon>
        <taxon>Streptophyta</taxon>
        <taxon>Embryophyta</taxon>
        <taxon>Tracheophyta</taxon>
        <taxon>Spermatophyta</taxon>
        <taxon>Magnoliopsida</taxon>
        <taxon>Liliopsida</taxon>
        <taxon>Poales</taxon>
        <taxon>Poaceae</taxon>
        <taxon>BOP clade</taxon>
        <taxon>Oryzoideae</taxon>
        <taxon>Oryzeae</taxon>
        <taxon>Zizaniinae</taxon>
        <taxon>Zizania</taxon>
    </lineage>
</organism>
<evidence type="ECO:0000313" key="7">
    <source>
        <dbReference type="EMBL" id="KAG8046189.1"/>
    </source>
</evidence>
<evidence type="ECO:0000313" key="8">
    <source>
        <dbReference type="Proteomes" id="UP000729402"/>
    </source>
</evidence>
<dbReference type="InterPro" id="IPR001005">
    <property type="entry name" value="SANT/Myb"/>
</dbReference>
<feature type="compositionally biased region" description="Low complexity" evidence="4">
    <location>
        <begin position="144"/>
        <end position="158"/>
    </location>
</feature>
<proteinExistence type="predicted"/>
<comment type="caution">
    <text evidence="7">The sequence shown here is derived from an EMBL/GenBank/DDBJ whole genome shotgun (WGS) entry which is preliminary data.</text>
</comment>
<feature type="domain" description="Myb-like" evidence="5">
    <location>
        <begin position="49"/>
        <end position="99"/>
    </location>
</feature>
<dbReference type="AlphaFoldDB" id="A0A8J5VJ61"/>
<reference evidence="7" key="1">
    <citation type="journal article" date="2021" name="bioRxiv">
        <title>Whole Genome Assembly and Annotation of Northern Wild Rice, Zizania palustris L., Supports a Whole Genome Duplication in the Zizania Genus.</title>
        <authorList>
            <person name="Haas M."/>
            <person name="Kono T."/>
            <person name="Macchietto M."/>
            <person name="Millas R."/>
            <person name="McGilp L."/>
            <person name="Shao M."/>
            <person name="Duquette J."/>
            <person name="Hirsch C.N."/>
            <person name="Kimball J."/>
        </authorList>
    </citation>
    <scope>NUCLEOTIDE SEQUENCE</scope>
    <source>
        <tissue evidence="7">Fresh leaf tissue</tissue>
    </source>
</reference>
<dbReference type="PROSITE" id="PS51294">
    <property type="entry name" value="HTH_MYB"/>
    <property type="match status" value="1"/>
</dbReference>
<accession>A0A8J5VJ61</accession>
<feature type="region of interest" description="Disordered" evidence="4">
    <location>
        <begin position="101"/>
        <end position="176"/>
    </location>
</feature>
<dbReference type="GO" id="GO:0005634">
    <property type="term" value="C:nucleus"/>
    <property type="evidence" value="ECO:0007669"/>
    <property type="project" value="UniProtKB-SubCell"/>
</dbReference>
<protein>
    <submittedName>
        <fullName evidence="7">Uncharacterized protein</fullName>
    </submittedName>
</protein>
<feature type="domain" description="HTH myb-type" evidence="6">
    <location>
        <begin position="49"/>
        <end position="103"/>
    </location>
</feature>
<dbReference type="PROSITE" id="PS50090">
    <property type="entry name" value="MYB_LIKE"/>
    <property type="match status" value="1"/>
</dbReference>
<evidence type="ECO:0000256" key="3">
    <source>
        <dbReference type="ARBA" id="ARBA00023242"/>
    </source>
</evidence>
<dbReference type="CDD" id="cd00167">
    <property type="entry name" value="SANT"/>
    <property type="match status" value="1"/>
</dbReference>
<dbReference type="InterPro" id="IPR017930">
    <property type="entry name" value="Myb_dom"/>
</dbReference>
<keyword evidence="2" id="KW-0238">DNA-binding</keyword>
<keyword evidence="3" id="KW-0539">Nucleus</keyword>
<evidence type="ECO:0000256" key="4">
    <source>
        <dbReference type="SAM" id="MobiDB-lite"/>
    </source>
</evidence>
<feature type="compositionally biased region" description="Basic and acidic residues" evidence="4">
    <location>
        <begin position="102"/>
        <end position="113"/>
    </location>
</feature>
<dbReference type="Pfam" id="PF00249">
    <property type="entry name" value="Myb_DNA-binding"/>
    <property type="match status" value="1"/>
</dbReference>
<reference evidence="7" key="2">
    <citation type="submission" date="2021-02" db="EMBL/GenBank/DDBJ databases">
        <authorList>
            <person name="Kimball J.A."/>
            <person name="Haas M.W."/>
            <person name="Macchietto M."/>
            <person name="Kono T."/>
            <person name="Duquette J."/>
            <person name="Shao M."/>
        </authorList>
    </citation>
    <scope>NUCLEOTIDE SEQUENCE</scope>
    <source>
        <tissue evidence="7">Fresh leaf tissue</tissue>
    </source>
</reference>
<gene>
    <name evidence="7" type="ORF">GUJ93_ZPchr0008g11608</name>
</gene>
<dbReference type="PANTHER" id="PTHR47998">
    <property type="entry name" value="TRANSCRIPTION FACTOR MYB51-LIKE ISOFORM X1"/>
    <property type="match status" value="1"/>
</dbReference>
<dbReference type="SMART" id="SM00717">
    <property type="entry name" value="SANT"/>
    <property type="match status" value="1"/>
</dbReference>
<dbReference type="Proteomes" id="UP000729402">
    <property type="component" value="Unassembled WGS sequence"/>
</dbReference>
<dbReference type="EMBL" id="JAAALK010000290">
    <property type="protein sequence ID" value="KAG8046189.1"/>
    <property type="molecule type" value="Genomic_DNA"/>
</dbReference>
<keyword evidence="8" id="KW-1185">Reference proteome</keyword>
<evidence type="ECO:0000256" key="2">
    <source>
        <dbReference type="ARBA" id="ARBA00023125"/>
    </source>
</evidence>
<dbReference type="GO" id="GO:0030154">
    <property type="term" value="P:cell differentiation"/>
    <property type="evidence" value="ECO:0007669"/>
    <property type="project" value="TreeGrafter"/>
</dbReference>
<dbReference type="OrthoDB" id="2143914at2759"/>
<comment type="subcellular location">
    <subcellularLocation>
        <location evidence="1">Nucleus</location>
    </subcellularLocation>
</comment>
<dbReference type="GO" id="GO:0000976">
    <property type="term" value="F:transcription cis-regulatory region binding"/>
    <property type="evidence" value="ECO:0007669"/>
    <property type="project" value="TreeGrafter"/>
</dbReference>
<evidence type="ECO:0000256" key="1">
    <source>
        <dbReference type="ARBA" id="ARBA00004123"/>
    </source>
</evidence>
<dbReference type="GO" id="GO:0006355">
    <property type="term" value="P:regulation of DNA-templated transcription"/>
    <property type="evidence" value="ECO:0007669"/>
    <property type="project" value="TreeGrafter"/>
</dbReference>
<feature type="region of interest" description="Disordered" evidence="4">
    <location>
        <begin position="1"/>
        <end position="36"/>
    </location>
</feature>
<evidence type="ECO:0000259" key="5">
    <source>
        <dbReference type="PROSITE" id="PS50090"/>
    </source>
</evidence>
<feature type="compositionally biased region" description="Basic and acidic residues" evidence="4">
    <location>
        <begin position="127"/>
        <end position="136"/>
    </location>
</feature>